<dbReference type="Proteomes" id="UP000239936">
    <property type="component" value="Unassembled WGS sequence"/>
</dbReference>
<comment type="subcellular location">
    <subcellularLocation>
        <location evidence="1 5">Bacterial flagellum basal body</location>
    </subcellularLocation>
</comment>
<dbReference type="NCBIfam" id="TIGR00205">
    <property type="entry name" value="fliE"/>
    <property type="match status" value="1"/>
</dbReference>
<gene>
    <name evidence="5" type="primary">fliE</name>
    <name evidence="6" type="ORF">CXB77_13375</name>
</gene>
<protein>
    <recommendedName>
        <fullName evidence="3 5">Flagellar hook-basal body complex protein FliE</fullName>
    </recommendedName>
</protein>
<sequence>MSDMKIQSFVAPLVSRFQSNPVEDTPSIDAVGELAKLSAGEDFASKLKDAVRAVNNEQQQASTLQTQFELGDDNVSLPQVMLAMNRASISFEAINQVRNRLLTAYQEIMNMQV</sequence>
<dbReference type="OrthoDB" id="8909229at2"/>
<dbReference type="GO" id="GO:0009425">
    <property type="term" value="C:bacterial-type flagellum basal body"/>
    <property type="evidence" value="ECO:0007669"/>
    <property type="project" value="UniProtKB-SubCell"/>
</dbReference>
<comment type="similarity">
    <text evidence="2 5">Belongs to the FliE family.</text>
</comment>
<evidence type="ECO:0000256" key="2">
    <source>
        <dbReference type="ARBA" id="ARBA00009272"/>
    </source>
</evidence>
<keyword evidence="7" id="KW-1185">Reference proteome</keyword>
<dbReference type="AlphaFoldDB" id="A0A2S7XQR2"/>
<proteinExistence type="inferred from homology"/>
<dbReference type="PANTHER" id="PTHR34653:SF1">
    <property type="entry name" value="FLAGELLAR HOOK-BASAL BODY COMPLEX PROTEIN FLIE"/>
    <property type="match status" value="1"/>
</dbReference>
<keyword evidence="6" id="KW-0282">Flagellum</keyword>
<dbReference type="EMBL" id="PPGH01000037">
    <property type="protein sequence ID" value="PQJ95772.1"/>
    <property type="molecule type" value="Genomic_DNA"/>
</dbReference>
<evidence type="ECO:0000256" key="4">
    <source>
        <dbReference type="ARBA" id="ARBA00023143"/>
    </source>
</evidence>
<dbReference type="PRINTS" id="PR01006">
    <property type="entry name" value="FLGHOOKFLIE"/>
</dbReference>
<keyword evidence="6" id="KW-0966">Cell projection</keyword>
<dbReference type="GO" id="GO:0071973">
    <property type="term" value="P:bacterial-type flagellum-dependent cell motility"/>
    <property type="evidence" value="ECO:0007669"/>
    <property type="project" value="InterPro"/>
</dbReference>
<dbReference type="RefSeq" id="WP_105074765.1">
    <property type="nucleotide sequence ID" value="NZ_JAFLKP010000078.1"/>
</dbReference>
<evidence type="ECO:0000256" key="3">
    <source>
        <dbReference type="ARBA" id="ARBA00018024"/>
    </source>
</evidence>
<evidence type="ECO:0000313" key="6">
    <source>
        <dbReference type="EMBL" id="PQJ95772.1"/>
    </source>
</evidence>
<dbReference type="GO" id="GO:0003774">
    <property type="term" value="F:cytoskeletal motor activity"/>
    <property type="evidence" value="ECO:0007669"/>
    <property type="project" value="InterPro"/>
</dbReference>
<dbReference type="HAMAP" id="MF_00724">
    <property type="entry name" value="FliE"/>
    <property type="match status" value="1"/>
</dbReference>
<evidence type="ECO:0000313" key="7">
    <source>
        <dbReference type="Proteomes" id="UP000239936"/>
    </source>
</evidence>
<dbReference type="GO" id="GO:0005198">
    <property type="term" value="F:structural molecule activity"/>
    <property type="evidence" value="ECO:0007669"/>
    <property type="project" value="UniProtKB-UniRule"/>
</dbReference>
<reference evidence="6 7" key="1">
    <citation type="submission" date="2018-01" db="EMBL/GenBank/DDBJ databases">
        <title>The complete genome sequence of Chromatium okenii LaCa, a purple sulfur bacterium with a turbulent life.</title>
        <authorList>
            <person name="Luedin S.M."/>
            <person name="Liechti N."/>
            <person name="Storelli N."/>
            <person name="Danza F."/>
            <person name="Wittwer M."/>
            <person name="Pothier J.F."/>
            <person name="Tonolla M.A."/>
        </authorList>
    </citation>
    <scope>NUCLEOTIDE SEQUENCE [LARGE SCALE GENOMIC DNA]</scope>
    <source>
        <strain evidence="6 7">LaCa</strain>
    </source>
</reference>
<keyword evidence="4 5" id="KW-0975">Bacterial flagellum</keyword>
<keyword evidence="6" id="KW-0969">Cilium</keyword>
<dbReference type="InterPro" id="IPR001624">
    <property type="entry name" value="FliE"/>
</dbReference>
<name>A0A2S7XQR2_9GAMM</name>
<dbReference type="Pfam" id="PF02049">
    <property type="entry name" value="FliE"/>
    <property type="match status" value="1"/>
</dbReference>
<dbReference type="PANTHER" id="PTHR34653">
    <property type="match status" value="1"/>
</dbReference>
<evidence type="ECO:0000256" key="1">
    <source>
        <dbReference type="ARBA" id="ARBA00004117"/>
    </source>
</evidence>
<comment type="caution">
    <text evidence="6">The sequence shown here is derived from an EMBL/GenBank/DDBJ whole genome shotgun (WGS) entry which is preliminary data.</text>
</comment>
<accession>A0A2S7XQR2</accession>
<evidence type="ECO:0000256" key="5">
    <source>
        <dbReference type="HAMAP-Rule" id="MF_00724"/>
    </source>
</evidence>
<organism evidence="6 7">
    <name type="scientific">Chromatium okenii</name>
    <dbReference type="NCBI Taxonomy" id="61644"/>
    <lineage>
        <taxon>Bacteria</taxon>
        <taxon>Pseudomonadati</taxon>
        <taxon>Pseudomonadota</taxon>
        <taxon>Gammaproteobacteria</taxon>
        <taxon>Chromatiales</taxon>
        <taxon>Chromatiaceae</taxon>
        <taxon>Chromatium</taxon>
    </lineage>
</organism>